<dbReference type="Gene3D" id="3.40.50.1820">
    <property type="entry name" value="alpha/beta hydrolase"/>
    <property type="match status" value="1"/>
</dbReference>
<sequence>MTAYMSIDVPVRGGLLRTGVWGPDDPGAPTVLAIHGVTASHRTWGMVAGALPEFRFIAPDLRGRGRSNTLPGPYGMPVHAEDLAAVLDALKVPRAVVAGHSMGAFAALVLANLHPGLVQSLVLIDGGLPLDVPAGLSDEQVVQAVLGSAAERLGQPFASHEEYLDFWRPHPAFAGHWNPLLLDYLAYDLQPHPDGGFRAATSYAALAEDTAELHRGAALLRALEELAHPVQLLRAPRGLFNEEPGLYAPGYVQQWQQRLPSLVVTDVPDTNHYTIVMDEPGAGSVAGVLREHSRFPAGAEPGVPDGVA</sequence>
<reference evidence="2" key="1">
    <citation type="submission" date="2021-10" db="EMBL/GenBank/DDBJ databases">
        <title>Novel species in genus Arthrobacter.</title>
        <authorList>
            <person name="Liu Y."/>
        </authorList>
    </citation>
    <scope>NUCLEOTIDE SEQUENCE</scope>
    <source>
        <strain evidence="2">Zg-Y453</strain>
    </source>
</reference>
<dbReference type="EMBL" id="JAJFZV010000001">
    <property type="protein sequence ID" value="MCC3296811.1"/>
    <property type="molecule type" value="Genomic_DNA"/>
</dbReference>
<dbReference type="GO" id="GO:0016020">
    <property type="term" value="C:membrane"/>
    <property type="evidence" value="ECO:0007669"/>
    <property type="project" value="TreeGrafter"/>
</dbReference>
<dbReference type="Pfam" id="PF00561">
    <property type="entry name" value="Abhydrolase_1"/>
    <property type="match status" value="1"/>
</dbReference>
<dbReference type="PANTHER" id="PTHR43798">
    <property type="entry name" value="MONOACYLGLYCEROL LIPASE"/>
    <property type="match status" value="1"/>
</dbReference>
<accession>A0A9X1MBR9</accession>
<dbReference type="Proteomes" id="UP001139158">
    <property type="component" value="Unassembled WGS sequence"/>
</dbReference>
<dbReference type="PRINTS" id="PR00111">
    <property type="entry name" value="ABHYDROLASE"/>
</dbReference>
<organism evidence="2 3">
    <name type="scientific">Arthrobacter caoxuetaonis</name>
    <dbReference type="NCBI Taxonomy" id="2886935"/>
    <lineage>
        <taxon>Bacteria</taxon>
        <taxon>Bacillati</taxon>
        <taxon>Actinomycetota</taxon>
        <taxon>Actinomycetes</taxon>
        <taxon>Micrococcales</taxon>
        <taxon>Micrococcaceae</taxon>
        <taxon>Arthrobacter</taxon>
    </lineage>
</organism>
<dbReference type="AlphaFoldDB" id="A0A9X1MBR9"/>
<dbReference type="GO" id="GO:0016787">
    <property type="term" value="F:hydrolase activity"/>
    <property type="evidence" value="ECO:0007669"/>
    <property type="project" value="UniProtKB-KW"/>
</dbReference>
<evidence type="ECO:0000313" key="2">
    <source>
        <dbReference type="EMBL" id="MCC3296811.1"/>
    </source>
</evidence>
<dbReference type="InterPro" id="IPR050266">
    <property type="entry name" value="AB_hydrolase_sf"/>
</dbReference>
<evidence type="ECO:0000259" key="1">
    <source>
        <dbReference type="Pfam" id="PF00561"/>
    </source>
</evidence>
<comment type="caution">
    <text evidence="2">The sequence shown here is derived from an EMBL/GenBank/DDBJ whole genome shotgun (WGS) entry which is preliminary data.</text>
</comment>
<name>A0A9X1MBR9_9MICC</name>
<feature type="domain" description="AB hydrolase-1" evidence="1">
    <location>
        <begin position="29"/>
        <end position="143"/>
    </location>
</feature>
<dbReference type="PANTHER" id="PTHR43798:SF33">
    <property type="entry name" value="HYDROLASE, PUTATIVE (AFU_ORTHOLOGUE AFUA_2G14860)-RELATED"/>
    <property type="match status" value="1"/>
</dbReference>
<dbReference type="InterPro" id="IPR029058">
    <property type="entry name" value="AB_hydrolase_fold"/>
</dbReference>
<dbReference type="RefSeq" id="WP_227894538.1">
    <property type="nucleotide sequence ID" value="NZ_CP099466.1"/>
</dbReference>
<dbReference type="InterPro" id="IPR000073">
    <property type="entry name" value="AB_hydrolase_1"/>
</dbReference>
<dbReference type="SUPFAM" id="SSF53474">
    <property type="entry name" value="alpha/beta-Hydrolases"/>
    <property type="match status" value="1"/>
</dbReference>
<gene>
    <name evidence="2" type="ORF">LJ757_03195</name>
</gene>
<evidence type="ECO:0000313" key="3">
    <source>
        <dbReference type="Proteomes" id="UP001139158"/>
    </source>
</evidence>
<protein>
    <submittedName>
        <fullName evidence="2">Alpha/beta hydrolase</fullName>
    </submittedName>
</protein>
<proteinExistence type="predicted"/>
<keyword evidence="3" id="KW-1185">Reference proteome</keyword>
<keyword evidence="2" id="KW-0378">Hydrolase</keyword>